<proteinExistence type="predicted"/>
<organism evidence="1 2">
    <name type="scientific">Paramecium sonneborni</name>
    <dbReference type="NCBI Taxonomy" id="65129"/>
    <lineage>
        <taxon>Eukaryota</taxon>
        <taxon>Sar</taxon>
        <taxon>Alveolata</taxon>
        <taxon>Ciliophora</taxon>
        <taxon>Intramacronucleata</taxon>
        <taxon>Oligohymenophorea</taxon>
        <taxon>Peniculida</taxon>
        <taxon>Parameciidae</taxon>
        <taxon>Paramecium</taxon>
    </lineage>
</organism>
<gene>
    <name evidence="1" type="ORF">PSON_ATCC_30995.1.T0490293</name>
</gene>
<reference evidence="1" key="1">
    <citation type="submission" date="2021-01" db="EMBL/GenBank/DDBJ databases">
        <authorList>
            <consortium name="Genoscope - CEA"/>
            <person name="William W."/>
        </authorList>
    </citation>
    <scope>NUCLEOTIDE SEQUENCE</scope>
</reference>
<name>A0A8S1N588_9CILI</name>
<sequence length="104" mass="12764">MQIHIQQISNTNRINLLQKLLNFQWLSQVFTLERTNYDTWLAIFKEKLHIIRDYKKKQKQMQFKPYLKMMINKMVYIEESAVLNNNVLQQMQKIKITILINRNH</sequence>
<protein>
    <submittedName>
        <fullName evidence="1">Uncharacterized protein</fullName>
    </submittedName>
</protein>
<keyword evidence="2" id="KW-1185">Reference proteome</keyword>
<dbReference type="AlphaFoldDB" id="A0A8S1N588"/>
<evidence type="ECO:0000313" key="2">
    <source>
        <dbReference type="Proteomes" id="UP000692954"/>
    </source>
</evidence>
<dbReference type="EMBL" id="CAJJDN010000049">
    <property type="protein sequence ID" value="CAD8086299.1"/>
    <property type="molecule type" value="Genomic_DNA"/>
</dbReference>
<evidence type="ECO:0000313" key="1">
    <source>
        <dbReference type="EMBL" id="CAD8086299.1"/>
    </source>
</evidence>
<accession>A0A8S1N588</accession>
<comment type="caution">
    <text evidence="1">The sequence shown here is derived from an EMBL/GenBank/DDBJ whole genome shotgun (WGS) entry which is preliminary data.</text>
</comment>
<dbReference type="Proteomes" id="UP000692954">
    <property type="component" value="Unassembled WGS sequence"/>
</dbReference>